<sequence>MFMLTPPDLPSHLAQGAAVHRHAFVSFGAGVREKEVDTSTAEKPLRVWWSYGGSAISYAFVSKFVLLARQDLLISRRACSSAHPVGSFVMSLNGFGLLSRMHGLSINNLVEVMTVLADRRVAIINERAYRDLRWAVRSGGAALGIATRYKAFAGNVIYRFHRATAASLMKPFRDCVKGSLVVVQMCYVGAKKRDLESLQVNPAWNGERCLLSEVSEKAFLNQQDSIAQVLGDKAGNQWFIRKAMATSLADNVINKTVIELADTPIGCTWLFELTDGAIADFENNRVPKKHRDACFTIAAWHQSDRPLMTSAPTKQPKRCVSVVHSIGLGDV</sequence>
<proteinExistence type="predicted"/>
<name>A0ACB8SL30_9AGAM</name>
<gene>
    <name evidence="1" type="ORF">BV25DRAFT_1920360</name>
</gene>
<reference evidence="1" key="2">
    <citation type="journal article" date="2022" name="New Phytol.">
        <title>Evolutionary transition to the ectomycorrhizal habit in the genomes of a hyperdiverse lineage of mushroom-forming fungi.</title>
        <authorList>
            <person name="Looney B."/>
            <person name="Miyauchi S."/>
            <person name="Morin E."/>
            <person name="Drula E."/>
            <person name="Courty P.E."/>
            <person name="Kohler A."/>
            <person name="Kuo A."/>
            <person name="LaButti K."/>
            <person name="Pangilinan J."/>
            <person name="Lipzen A."/>
            <person name="Riley R."/>
            <person name="Andreopoulos W."/>
            <person name="He G."/>
            <person name="Johnson J."/>
            <person name="Nolan M."/>
            <person name="Tritt A."/>
            <person name="Barry K.W."/>
            <person name="Grigoriev I.V."/>
            <person name="Nagy L.G."/>
            <person name="Hibbett D."/>
            <person name="Henrissat B."/>
            <person name="Matheny P.B."/>
            <person name="Labbe J."/>
            <person name="Martin F.M."/>
        </authorList>
    </citation>
    <scope>NUCLEOTIDE SEQUENCE</scope>
    <source>
        <strain evidence="1">HHB10654</strain>
    </source>
</reference>
<keyword evidence="2" id="KW-1185">Reference proteome</keyword>
<evidence type="ECO:0000313" key="1">
    <source>
        <dbReference type="EMBL" id="KAI0057140.1"/>
    </source>
</evidence>
<protein>
    <submittedName>
        <fullName evidence="1">Uncharacterized protein</fullName>
    </submittedName>
</protein>
<organism evidence="1 2">
    <name type="scientific">Artomyces pyxidatus</name>
    <dbReference type="NCBI Taxonomy" id="48021"/>
    <lineage>
        <taxon>Eukaryota</taxon>
        <taxon>Fungi</taxon>
        <taxon>Dikarya</taxon>
        <taxon>Basidiomycota</taxon>
        <taxon>Agaricomycotina</taxon>
        <taxon>Agaricomycetes</taxon>
        <taxon>Russulales</taxon>
        <taxon>Auriscalpiaceae</taxon>
        <taxon>Artomyces</taxon>
    </lineage>
</organism>
<evidence type="ECO:0000313" key="2">
    <source>
        <dbReference type="Proteomes" id="UP000814140"/>
    </source>
</evidence>
<accession>A0ACB8SL30</accession>
<reference evidence="1" key="1">
    <citation type="submission" date="2021-03" db="EMBL/GenBank/DDBJ databases">
        <authorList>
            <consortium name="DOE Joint Genome Institute"/>
            <person name="Ahrendt S."/>
            <person name="Looney B.P."/>
            <person name="Miyauchi S."/>
            <person name="Morin E."/>
            <person name="Drula E."/>
            <person name="Courty P.E."/>
            <person name="Chicoki N."/>
            <person name="Fauchery L."/>
            <person name="Kohler A."/>
            <person name="Kuo A."/>
            <person name="Labutti K."/>
            <person name="Pangilinan J."/>
            <person name="Lipzen A."/>
            <person name="Riley R."/>
            <person name="Andreopoulos W."/>
            <person name="He G."/>
            <person name="Johnson J."/>
            <person name="Barry K.W."/>
            <person name="Grigoriev I.V."/>
            <person name="Nagy L."/>
            <person name="Hibbett D."/>
            <person name="Henrissat B."/>
            <person name="Matheny P.B."/>
            <person name="Labbe J."/>
            <person name="Martin F."/>
        </authorList>
    </citation>
    <scope>NUCLEOTIDE SEQUENCE</scope>
    <source>
        <strain evidence="1">HHB10654</strain>
    </source>
</reference>
<dbReference type="Proteomes" id="UP000814140">
    <property type="component" value="Unassembled WGS sequence"/>
</dbReference>
<dbReference type="EMBL" id="MU277251">
    <property type="protein sequence ID" value="KAI0057140.1"/>
    <property type="molecule type" value="Genomic_DNA"/>
</dbReference>
<comment type="caution">
    <text evidence="1">The sequence shown here is derived from an EMBL/GenBank/DDBJ whole genome shotgun (WGS) entry which is preliminary data.</text>
</comment>